<reference evidence="4" key="4">
    <citation type="submission" date="2021-08" db="EMBL/GenBank/DDBJ databases">
        <title>Whole genome sequence of Oryctes rhinoceros Nudivirus detected in Riau Province, Indonesia.</title>
        <authorList>
            <person name="Kurnia Y.W."/>
            <person name="Tanjung Z.A."/>
            <person name="Utomo C."/>
            <person name="Naim M."/>
            <person name="Situmorang E.C."/>
            <person name="Liwang T."/>
        </authorList>
    </citation>
    <scope>NUCLEOTIDE SEQUENCE</scope>
    <source>
        <strain evidence="4">LiboV</strain>
    </source>
</reference>
<accession>A0A6B9QQK0</accession>
<keyword evidence="2" id="KW-0808">Transferase</keyword>
<reference evidence="3" key="3">
    <citation type="submission" date="2020-03" db="EMBL/GenBank/DDBJ databases">
        <title>Whole genome sequence of Oryctes rhinoceros Nudivirus isolated in Riau Province, Indonesia.</title>
        <authorList>
            <person name="Kurnia Y.W."/>
            <person name="Tanjung Z.A."/>
            <person name="Utomo C."/>
            <person name="Naim M."/>
            <person name="Situmorang E.C."/>
            <person name="Liwang T."/>
        </authorList>
    </citation>
    <scope>NUCLEOTIDE SEQUENCE</scope>
    <source>
        <strain evidence="3">LiboV</strain>
    </source>
</reference>
<evidence type="ECO:0000313" key="5">
    <source>
        <dbReference type="Proteomes" id="UP000011785"/>
    </source>
</evidence>
<reference evidence="2" key="2">
    <citation type="journal article" date="2020" name="J. ISSAAS">
        <title>Complete genome sequence of Oryctes rhinoceros Nudivirus isolated from Coconut Rhinoceros Beetle in the Solomon Islands.</title>
        <authorList>
            <person name="Etebari K."/>
            <person name="Filipovic I."/>
            <person name="Rasic G."/>
            <person name="Devine G.J."/>
            <person name="Tsatsia H."/>
            <person name="Furlong M.J."/>
        </authorList>
    </citation>
    <scope>NUCLEOTIDE SEQUENCE</scope>
    <source>
        <strain evidence="2">Solomon Islands</strain>
    </source>
</reference>
<dbReference type="KEGG" id="vg:7047203"/>
<keyword evidence="2" id="KW-0418">Kinase</keyword>
<name>A0A6B9QQK0_9VIRU</name>
<dbReference type="OrthoDB" id="33907at10239"/>
<dbReference type="GO" id="GO:0016301">
    <property type="term" value="F:kinase activity"/>
    <property type="evidence" value="ECO:0007669"/>
    <property type="project" value="UniProtKB-KW"/>
</dbReference>
<evidence type="ECO:0000313" key="3">
    <source>
        <dbReference type="EMBL" id="QKE59497.1"/>
    </source>
</evidence>
<gene>
    <name evidence="2" type="ORF">SI_OrNV_gp023</name>
</gene>
<reference evidence="1 5" key="1">
    <citation type="journal article" date="2008" name="J. Virol. Methods">
        <title>Sequencing of the large dsDNA genome of Oryctes rhinoceros nudivirus using multiple displacement amplification of nanogram amounts of virus DNA.</title>
        <authorList>
            <person name="Wang Y."/>
            <person name="Kleespies R.G."/>
            <person name="Ramle M.B."/>
            <person name="Jehle J.A."/>
        </authorList>
    </citation>
    <scope>NUCLEOTIDE SEQUENCE [LARGE SCALE GENOMIC DNA]</scope>
    <source>
        <strain evidence="5">Isolate Oryctes rhinoceros/Malaysia/Ma07/2007</strain>
        <strain evidence="1">Ma07</strain>
    </source>
</reference>
<organism evidence="2">
    <name type="scientific">Oryctes rhinoceros nudivirus</name>
    <dbReference type="NCBI Taxonomy" id="92521"/>
    <lineage>
        <taxon>Viruses</taxon>
        <taxon>Viruses incertae sedis</taxon>
        <taxon>Naldaviricetes</taxon>
        <taxon>Lefavirales</taxon>
        <taxon>Nudiviridae</taxon>
        <taxon>Alphanudivirus</taxon>
        <taxon>Alphanudivirus oryrhinocerotis</taxon>
    </lineage>
</organism>
<keyword evidence="5" id="KW-1185">Reference proteome</keyword>
<dbReference type="EMBL" id="MZ727584">
    <property type="protein sequence ID" value="UBO76444.1"/>
    <property type="molecule type" value="Genomic_DNA"/>
</dbReference>
<accession>B7SV44</accession>
<dbReference type="RefSeq" id="YP_002321334.1">
    <property type="nucleotide sequence ID" value="NC_011588.1"/>
</dbReference>
<dbReference type="EMBL" id="MT150137">
    <property type="protein sequence ID" value="QKE59497.1"/>
    <property type="molecule type" value="Genomic_DNA"/>
</dbReference>
<evidence type="ECO:0000313" key="4">
    <source>
        <dbReference type="EMBL" id="UBO76444.1"/>
    </source>
</evidence>
<sequence>MSWVSRFHRLKQYNPPPPDELEPVFISGSKFMHDKIICELSRLYPWADISNVSFSSLKVKFANNYQKILDFMKHNRYDSKIYKHCNIDLLLLQTVHSYLKRNHTITTDLLDKIYTQCSSLLCGYESDISKTIFVLDYRLIYFMTFREHIDELLLYNSAALALIEKMHLFPYIEFVILCDTQLEFDHLTATDGSSDSEAKANALESTLITHLRIRLQSINQPVKLKPNLDMDRVISIIINAHTMSDSIESDLF</sequence>
<dbReference type="EMBL" id="MN623374">
    <property type="protein sequence ID" value="QHG11262.1"/>
    <property type="molecule type" value="Genomic_DNA"/>
</dbReference>
<evidence type="ECO:0000313" key="1">
    <source>
        <dbReference type="EMBL" id="ACH96153.1"/>
    </source>
</evidence>
<dbReference type="Proteomes" id="UP000011785">
    <property type="component" value="Segment"/>
</dbReference>
<evidence type="ECO:0000313" key="2">
    <source>
        <dbReference type="EMBL" id="QHG11262.1"/>
    </source>
</evidence>
<proteinExistence type="predicted"/>
<protein>
    <submittedName>
        <fullName evidence="2">Guanylate kinase-like protein</fullName>
    </submittedName>
</protein>
<dbReference type="EMBL" id="EU747721">
    <property type="protein sequence ID" value="ACH96153.1"/>
    <property type="molecule type" value="Genomic_DNA"/>
</dbReference>